<name>A0A6B0VQW1_9EURY</name>
<dbReference type="GO" id="GO:0016491">
    <property type="term" value="F:oxidoreductase activity"/>
    <property type="evidence" value="ECO:0007669"/>
    <property type="project" value="UniProtKB-KW"/>
</dbReference>
<keyword evidence="7" id="KW-1185">Reference proteome</keyword>
<evidence type="ECO:0000256" key="3">
    <source>
        <dbReference type="ARBA" id="ARBA00022723"/>
    </source>
</evidence>
<dbReference type="PANTHER" id="PTHR43350">
    <property type="entry name" value="NAD-DEPENDENT ALCOHOL DEHYDROGENASE"/>
    <property type="match status" value="1"/>
</dbReference>
<dbReference type="SUPFAM" id="SSF51735">
    <property type="entry name" value="NAD(P)-binding Rossmann-fold domains"/>
    <property type="match status" value="1"/>
</dbReference>
<comment type="similarity">
    <text evidence="2">Belongs to the zinc-containing alcohol dehydrogenase family.</text>
</comment>
<reference evidence="6 7" key="1">
    <citation type="submission" date="2020-01" db="EMBL/GenBank/DDBJ databases">
        <title>Natronorubrum sp. JWXQ-INN 674 isolated from Inner Mongolia Autonomous Region of China.</title>
        <authorList>
            <person name="Xue Q."/>
        </authorList>
    </citation>
    <scope>NUCLEOTIDE SEQUENCE [LARGE SCALE GENOMIC DNA]</scope>
    <source>
        <strain evidence="6 7">JWXQ-INN-674</strain>
    </source>
</reference>
<protein>
    <submittedName>
        <fullName evidence="6">Oxidoreductase</fullName>
    </submittedName>
</protein>
<evidence type="ECO:0000256" key="1">
    <source>
        <dbReference type="ARBA" id="ARBA00001947"/>
    </source>
</evidence>
<evidence type="ECO:0000313" key="6">
    <source>
        <dbReference type="EMBL" id="MXV63715.1"/>
    </source>
</evidence>
<dbReference type="RefSeq" id="WP_160066530.1">
    <property type="nucleotide sequence ID" value="NZ_WUYX01000060.1"/>
</dbReference>
<keyword evidence="4" id="KW-0862">Zinc</keyword>
<evidence type="ECO:0000313" key="7">
    <source>
        <dbReference type="Proteomes" id="UP000434101"/>
    </source>
</evidence>
<evidence type="ECO:0000256" key="4">
    <source>
        <dbReference type="ARBA" id="ARBA00022833"/>
    </source>
</evidence>
<sequence>MSARTLYFTGPETVAVRSRPVPDPGPEEVRVRTTVSAISAGTEGLIYRGEAPTDLPADEELEAFDGDLSFPLQYGYAAVGEVTAVGENVADDWLERQVFAYNGHESHFLARPDDLLTIPAGVSAREAALFANLETAVTFLLDGEPLLGEHAAVVGQGTVGLLTTALLARTPLETLVTFEPYAKRRWRSESFGADRSIDPAEAAFPADFEEIAGTRADLTYELSGDPDALNDAIATTGFDGRVLVGSWYGTKPARLDLGGRFHRDRIEIRSSQVSTIDPRLSGRWSRERRHNLAWDWLRRLEVSSLFTHEIPLEDAGEAYELLEERPDEAIQVLLTYD</sequence>
<dbReference type="AlphaFoldDB" id="A0A6B0VQW1"/>
<dbReference type="InterPro" id="IPR011032">
    <property type="entry name" value="GroES-like_sf"/>
</dbReference>
<organism evidence="6 7">
    <name type="scientific">Natronorubrum halalkaliphilum</name>
    <dbReference type="NCBI Taxonomy" id="2691917"/>
    <lineage>
        <taxon>Archaea</taxon>
        <taxon>Methanobacteriati</taxon>
        <taxon>Methanobacteriota</taxon>
        <taxon>Stenosarchaea group</taxon>
        <taxon>Halobacteria</taxon>
        <taxon>Halobacteriales</taxon>
        <taxon>Natrialbaceae</taxon>
        <taxon>Natronorubrum</taxon>
    </lineage>
</organism>
<keyword evidence="5" id="KW-0560">Oxidoreductase</keyword>
<gene>
    <name evidence="6" type="ORF">GS429_16945</name>
</gene>
<dbReference type="EMBL" id="WUYX01000060">
    <property type="protein sequence ID" value="MXV63715.1"/>
    <property type="molecule type" value="Genomic_DNA"/>
</dbReference>
<dbReference type="Gene3D" id="3.40.50.720">
    <property type="entry name" value="NAD(P)-binding Rossmann-like Domain"/>
    <property type="match status" value="1"/>
</dbReference>
<dbReference type="CDD" id="cd08255">
    <property type="entry name" value="2-desacetyl-2-hydroxyethyl_bacteriochlorophyllide_like"/>
    <property type="match status" value="1"/>
</dbReference>
<dbReference type="SUPFAM" id="SSF50129">
    <property type="entry name" value="GroES-like"/>
    <property type="match status" value="1"/>
</dbReference>
<dbReference type="OrthoDB" id="168897at2157"/>
<evidence type="ECO:0000256" key="2">
    <source>
        <dbReference type="ARBA" id="ARBA00008072"/>
    </source>
</evidence>
<keyword evidence="3" id="KW-0479">Metal-binding</keyword>
<comment type="caution">
    <text evidence="6">The sequence shown here is derived from an EMBL/GenBank/DDBJ whole genome shotgun (WGS) entry which is preliminary data.</text>
</comment>
<dbReference type="Proteomes" id="UP000434101">
    <property type="component" value="Unassembled WGS sequence"/>
</dbReference>
<dbReference type="GO" id="GO:0046872">
    <property type="term" value="F:metal ion binding"/>
    <property type="evidence" value="ECO:0007669"/>
    <property type="project" value="UniProtKB-KW"/>
</dbReference>
<dbReference type="PANTHER" id="PTHR43350:SF19">
    <property type="entry name" value="D-GULOSIDE 3-DEHYDROGENASE"/>
    <property type="match status" value="1"/>
</dbReference>
<evidence type="ECO:0000256" key="5">
    <source>
        <dbReference type="ARBA" id="ARBA00023002"/>
    </source>
</evidence>
<accession>A0A6B0VQW1</accession>
<comment type="cofactor">
    <cofactor evidence="1">
        <name>Zn(2+)</name>
        <dbReference type="ChEBI" id="CHEBI:29105"/>
    </cofactor>
</comment>
<dbReference type="Gene3D" id="3.90.180.10">
    <property type="entry name" value="Medium-chain alcohol dehydrogenases, catalytic domain"/>
    <property type="match status" value="2"/>
</dbReference>
<dbReference type="InterPro" id="IPR036291">
    <property type="entry name" value="NAD(P)-bd_dom_sf"/>
</dbReference>
<proteinExistence type="inferred from homology"/>